<dbReference type="RefSeq" id="XP_056689382.1">
    <property type="nucleotide sequence ID" value="XM_056833404.1"/>
</dbReference>
<dbReference type="GeneID" id="110802765"/>
<reference evidence="1" key="1">
    <citation type="journal article" date="2021" name="Nat. Commun.">
        <title>Genomic analyses provide insights into spinach domestication and the genetic basis of agronomic traits.</title>
        <authorList>
            <person name="Cai X."/>
            <person name="Sun X."/>
            <person name="Xu C."/>
            <person name="Sun H."/>
            <person name="Wang X."/>
            <person name="Ge C."/>
            <person name="Zhang Z."/>
            <person name="Wang Q."/>
            <person name="Fei Z."/>
            <person name="Jiao C."/>
            <person name="Wang Q."/>
        </authorList>
    </citation>
    <scope>NUCLEOTIDE SEQUENCE [LARGE SCALE GENOMIC DNA]</scope>
    <source>
        <strain evidence="1">cv. Varoflay</strain>
    </source>
</reference>
<gene>
    <name evidence="2" type="primary">LOC110802765</name>
</gene>
<dbReference type="Proteomes" id="UP000813463">
    <property type="component" value="Chromosome 6"/>
</dbReference>
<proteinExistence type="predicted"/>
<evidence type="ECO:0000313" key="1">
    <source>
        <dbReference type="Proteomes" id="UP000813463"/>
    </source>
</evidence>
<sequence>MVGLVPSDYEAQMRTSEDLGFDCSISVVNWGFLCSNSDVRLGFGMVCPISVVRVCFIRIQMFGLALVCVEVDEDKISVFDTGPGMDGSDEKSIVKWGKMGASVHRSTKKLAVGGKPPFLTVFA</sequence>
<protein>
    <submittedName>
        <fullName evidence="2">Uncharacterized protein isoform X2</fullName>
    </submittedName>
</protein>
<accession>A0ABM3R1E1</accession>
<keyword evidence="1" id="KW-1185">Reference proteome</keyword>
<name>A0ABM3R1E1_SPIOL</name>
<evidence type="ECO:0000313" key="2">
    <source>
        <dbReference type="RefSeq" id="XP_056689382.1"/>
    </source>
</evidence>
<reference evidence="2" key="2">
    <citation type="submission" date="2025-08" db="UniProtKB">
        <authorList>
            <consortium name="RefSeq"/>
        </authorList>
    </citation>
    <scope>IDENTIFICATION</scope>
    <source>
        <tissue evidence="2">Leaf</tissue>
    </source>
</reference>
<organism evidence="1 2">
    <name type="scientific">Spinacia oleracea</name>
    <name type="common">Spinach</name>
    <dbReference type="NCBI Taxonomy" id="3562"/>
    <lineage>
        <taxon>Eukaryota</taxon>
        <taxon>Viridiplantae</taxon>
        <taxon>Streptophyta</taxon>
        <taxon>Embryophyta</taxon>
        <taxon>Tracheophyta</taxon>
        <taxon>Spermatophyta</taxon>
        <taxon>Magnoliopsida</taxon>
        <taxon>eudicotyledons</taxon>
        <taxon>Gunneridae</taxon>
        <taxon>Pentapetalae</taxon>
        <taxon>Caryophyllales</taxon>
        <taxon>Chenopodiaceae</taxon>
        <taxon>Chenopodioideae</taxon>
        <taxon>Anserineae</taxon>
        <taxon>Spinacia</taxon>
    </lineage>
</organism>